<dbReference type="EMBL" id="CAWUON010000072">
    <property type="protein sequence ID" value="CAK7271377.1"/>
    <property type="molecule type" value="Genomic_DNA"/>
</dbReference>
<keyword evidence="2" id="KW-1185">Reference proteome</keyword>
<evidence type="ECO:0000313" key="1">
    <source>
        <dbReference type="EMBL" id="CAK7271377.1"/>
    </source>
</evidence>
<proteinExistence type="predicted"/>
<sequence length="510" mass="56950">MADANADPSLAPGQDRLSCLPIGLLVRIILMLSTAELSALRLCSRSMEHALRYFFLHGFFMSRQFMLTELSLQTLLAFAQHLDISQTLRDVTIGIEEFCVALRHYPEDREQAITLTMAAADQKALVRNGRALRLLATAFSLLPNLETVQLRNFDMDFRFGDGPPDVWDSYGLRRTQAQLGEKAELLLQPSRDTELCPQAFSLVVAALAQSNARPSNLGVRADVYGLNYLAFDLSPVPRLFVQNGSDGYGTDVHPYAVLAGLKRVFLKLQCGYHPLESEEDEDGDPSTQACASRANAEYLPLYVWLAHCPNIQWLRLNLAEEACGYNSDFLNQLGSPLPASYSLPPASPASRDIPMPFASYLRRFDLGTACCDAQVLLNLLGRLPALEYLSLWHFSMMYETCHPFTIWEDFLATLADSSLGAQLKQLSLTQVGTVTYGGHYPYWLRTHVTRFNGLDSVAYIAEAEKSMTSWLQNMNIDGTGFDMDDDGVSEYEIDLEHEGAEEYEASEEDE</sequence>
<name>A0ABP0DVR2_9PEZI</name>
<comment type="caution">
    <text evidence="1">The sequence shown here is derived from an EMBL/GenBank/DDBJ whole genome shotgun (WGS) entry which is preliminary data.</text>
</comment>
<evidence type="ECO:0008006" key="3">
    <source>
        <dbReference type="Google" id="ProtNLM"/>
    </source>
</evidence>
<evidence type="ECO:0000313" key="2">
    <source>
        <dbReference type="Proteomes" id="UP001642502"/>
    </source>
</evidence>
<dbReference type="Proteomes" id="UP001642502">
    <property type="component" value="Unassembled WGS sequence"/>
</dbReference>
<organism evidence="1 2">
    <name type="scientific">Sporothrix epigloea</name>
    <dbReference type="NCBI Taxonomy" id="1892477"/>
    <lineage>
        <taxon>Eukaryota</taxon>
        <taxon>Fungi</taxon>
        <taxon>Dikarya</taxon>
        <taxon>Ascomycota</taxon>
        <taxon>Pezizomycotina</taxon>
        <taxon>Sordariomycetes</taxon>
        <taxon>Sordariomycetidae</taxon>
        <taxon>Ophiostomatales</taxon>
        <taxon>Ophiostomataceae</taxon>
        <taxon>Sporothrix</taxon>
    </lineage>
</organism>
<accession>A0ABP0DVR2</accession>
<gene>
    <name evidence="1" type="ORF">SEPCBS119000_004572</name>
</gene>
<reference evidence="1 2" key="1">
    <citation type="submission" date="2024-01" db="EMBL/GenBank/DDBJ databases">
        <authorList>
            <person name="Allen C."/>
            <person name="Tagirdzhanova G."/>
        </authorList>
    </citation>
    <scope>NUCLEOTIDE SEQUENCE [LARGE SCALE GENOMIC DNA]</scope>
    <source>
        <strain evidence="1 2">CBS 119000</strain>
    </source>
</reference>
<protein>
    <recommendedName>
        <fullName evidence="3">F-box domain-containing protein</fullName>
    </recommendedName>
</protein>